<dbReference type="InterPro" id="IPR034100">
    <property type="entry name" value="Sm_F"/>
</dbReference>
<feature type="domain" description="Sm" evidence="10">
    <location>
        <begin position="79"/>
        <end position="139"/>
    </location>
</feature>
<dbReference type="InterPro" id="IPR016487">
    <property type="entry name" value="Lsm6/sSmF"/>
</dbReference>
<proteinExistence type="inferred from homology"/>
<keyword evidence="6" id="KW-0508">mRNA splicing</keyword>
<evidence type="ECO:0000256" key="9">
    <source>
        <dbReference type="ARBA" id="ARBA00030144"/>
    </source>
</evidence>
<dbReference type="GO" id="GO:0000398">
    <property type="term" value="P:mRNA splicing, via spliceosome"/>
    <property type="evidence" value="ECO:0007669"/>
    <property type="project" value="InterPro"/>
</dbReference>
<dbReference type="SMART" id="SM00651">
    <property type="entry name" value="Sm"/>
    <property type="match status" value="1"/>
</dbReference>
<dbReference type="InterPro" id="IPR047575">
    <property type="entry name" value="Sm"/>
</dbReference>
<evidence type="ECO:0000256" key="2">
    <source>
        <dbReference type="ARBA" id="ARBA00007927"/>
    </source>
</evidence>
<dbReference type="GO" id="GO:0071013">
    <property type="term" value="C:catalytic step 2 spliceosome"/>
    <property type="evidence" value="ECO:0007669"/>
    <property type="project" value="TreeGrafter"/>
</dbReference>
<keyword evidence="8" id="KW-0687">Ribonucleoprotein</keyword>
<dbReference type="PANTHER" id="PTHR11021">
    <property type="entry name" value="SMALL NUCLEAR RIBONUCLEOPROTEIN F SNRNP-F"/>
    <property type="match status" value="1"/>
</dbReference>
<dbReference type="EMBL" id="CAJPDS010000072">
    <property type="protein sequence ID" value="CAF9934010.1"/>
    <property type="molecule type" value="Genomic_DNA"/>
</dbReference>
<dbReference type="SUPFAM" id="SSF50182">
    <property type="entry name" value="Sm-like ribonucleoproteins"/>
    <property type="match status" value="1"/>
</dbReference>
<dbReference type="GO" id="GO:0005685">
    <property type="term" value="C:U1 snRNP"/>
    <property type="evidence" value="ECO:0007669"/>
    <property type="project" value="TreeGrafter"/>
</dbReference>
<keyword evidence="12" id="KW-1185">Reference proteome</keyword>
<dbReference type="CDD" id="cd01722">
    <property type="entry name" value="Sm_F"/>
    <property type="match status" value="1"/>
</dbReference>
<dbReference type="Proteomes" id="UP000664521">
    <property type="component" value="Unassembled WGS sequence"/>
</dbReference>
<evidence type="ECO:0000313" key="11">
    <source>
        <dbReference type="EMBL" id="CAF9934010.1"/>
    </source>
</evidence>
<organism evidence="11 12">
    <name type="scientific">Heterodermia speciosa</name>
    <dbReference type="NCBI Taxonomy" id="116794"/>
    <lineage>
        <taxon>Eukaryota</taxon>
        <taxon>Fungi</taxon>
        <taxon>Dikarya</taxon>
        <taxon>Ascomycota</taxon>
        <taxon>Pezizomycotina</taxon>
        <taxon>Lecanoromycetes</taxon>
        <taxon>OSLEUM clade</taxon>
        <taxon>Lecanoromycetidae</taxon>
        <taxon>Caliciales</taxon>
        <taxon>Physciaceae</taxon>
        <taxon>Heterodermia</taxon>
    </lineage>
</organism>
<dbReference type="InterPro" id="IPR010920">
    <property type="entry name" value="LSM_dom_sf"/>
</dbReference>
<comment type="caution">
    <text evidence="11">The sequence shown here is derived from an EMBL/GenBank/DDBJ whole genome shotgun (WGS) entry which is preliminary data.</text>
</comment>
<keyword evidence="7" id="KW-0539">Nucleus</keyword>
<dbReference type="Pfam" id="PF01423">
    <property type="entry name" value="LSM"/>
    <property type="match status" value="1"/>
</dbReference>
<dbReference type="PROSITE" id="PS52002">
    <property type="entry name" value="SM"/>
    <property type="match status" value="1"/>
</dbReference>
<gene>
    <name evidence="11" type="ORF">HETSPECPRED_009074</name>
</gene>
<evidence type="ECO:0000256" key="7">
    <source>
        <dbReference type="ARBA" id="ARBA00023242"/>
    </source>
</evidence>
<keyword evidence="4" id="KW-0747">Spliceosome</keyword>
<dbReference type="GO" id="GO:0003723">
    <property type="term" value="F:RNA binding"/>
    <property type="evidence" value="ECO:0007669"/>
    <property type="project" value="UniProtKB-KW"/>
</dbReference>
<dbReference type="Gene3D" id="2.30.30.100">
    <property type="match status" value="1"/>
</dbReference>
<evidence type="ECO:0000256" key="3">
    <source>
        <dbReference type="ARBA" id="ARBA00022664"/>
    </source>
</evidence>
<reference evidence="11" key="1">
    <citation type="submission" date="2021-03" db="EMBL/GenBank/DDBJ databases">
        <authorList>
            <person name="Tagirdzhanova G."/>
        </authorList>
    </citation>
    <scope>NUCLEOTIDE SEQUENCE</scope>
</reference>
<evidence type="ECO:0000256" key="4">
    <source>
        <dbReference type="ARBA" id="ARBA00022728"/>
    </source>
</evidence>
<dbReference type="OrthoDB" id="409625at2759"/>
<evidence type="ECO:0000256" key="6">
    <source>
        <dbReference type="ARBA" id="ARBA00023187"/>
    </source>
</evidence>
<accession>A0A8H3IYG9</accession>
<keyword evidence="3" id="KW-0507">mRNA processing</keyword>
<comment type="subcellular location">
    <subcellularLocation>
        <location evidence="1">Nucleus</location>
    </subcellularLocation>
</comment>
<dbReference type="PANTHER" id="PTHR11021:SF0">
    <property type="entry name" value="SMALL NUCLEAR RIBONUCLEOPROTEIN F"/>
    <property type="match status" value="1"/>
</dbReference>
<dbReference type="InterPro" id="IPR001163">
    <property type="entry name" value="Sm_dom_euk/arc"/>
</dbReference>
<name>A0A8H3IYG9_9LECA</name>
<protein>
    <recommendedName>
        <fullName evidence="9">Sm protein F</fullName>
    </recommendedName>
</protein>
<dbReference type="GO" id="GO:0034715">
    <property type="term" value="C:pICln-Sm protein complex"/>
    <property type="evidence" value="ECO:0007669"/>
    <property type="project" value="TreeGrafter"/>
</dbReference>
<evidence type="ECO:0000256" key="5">
    <source>
        <dbReference type="ARBA" id="ARBA00022884"/>
    </source>
</evidence>
<dbReference type="AlphaFoldDB" id="A0A8H3IYG9"/>
<comment type="similarity">
    <text evidence="2">Belongs to the snRNP Sm proteins family. SmF/LSm6 subfamily.</text>
</comment>
<keyword evidence="5" id="KW-0694">RNA-binding</keyword>
<evidence type="ECO:0000259" key="10">
    <source>
        <dbReference type="PROSITE" id="PS52002"/>
    </source>
</evidence>
<evidence type="ECO:0000313" key="12">
    <source>
        <dbReference type="Proteomes" id="UP000664521"/>
    </source>
</evidence>
<evidence type="ECO:0000256" key="1">
    <source>
        <dbReference type="ARBA" id="ARBA00004123"/>
    </source>
</evidence>
<evidence type="ECO:0000256" key="8">
    <source>
        <dbReference type="ARBA" id="ARBA00023274"/>
    </source>
</evidence>
<sequence length="139" mass="15625">MTFEAQAPHFRIEHCGRASAGYRSRVRRATKVEFAQANESLSIFVAFDEAREDFEKLFHSASALLSDCAGFNMSFVPLNPRPMLQSLVNEDVIIRLKWGQTEYKGTLISVDSYMNVQLSNTEEFIDGKSTGALGQVLIR</sequence>